<name>A0ACA9S9B0_9GLOM</name>
<dbReference type="EMBL" id="CAJVQC010100070">
    <property type="protein sequence ID" value="CAG8830880.1"/>
    <property type="molecule type" value="Genomic_DNA"/>
</dbReference>
<gene>
    <name evidence="1" type="ORF">RPERSI_LOCUS27944</name>
</gene>
<sequence>YGLDVLRYKVNRWEHEFCKTNFDGWILSSSSSISEDLIKAMRHRISVINSMNIDGLASDEEYTHELINLTGNAIRWIDGN</sequence>
<proteinExistence type="predicted"/>
<accession>A0ACA9S9B0</accession>
<evidence type="ECO:0000313" key="1">
    <source>
        <dbReference type="EMBL" id="CAG8830880.1"/>
    </source>
</evidence>
<protein>
    <submittedName>
        <fullName evidence="1">12129_t:CDS:1</fullName>
    </submittedName>
</protein>
<keyword evidence="2" id="KW-1185">Reference proteome</keyword>
<dbReference type="Proteomes" id="UP000789920">
    <property type="component" value="Unassembled WGS sequence"/>
</dbReference>
<feature type="non-terminal residue" evidence="1">
    <location>
        <position position="80"/>
    </location>
</feature>
<comment type="caution">
    <text evidence="1">The sequence shown here is derived from an EMBL/GenBank/DDBJ whole genome shotgun (WGS) entry which is preliminary data.</text>
</comment>
<reference evidence="1" key="1">
    <citation type="submission" date="2021-06" db="EMBL/GenBank/DDBJ databases">
        <authorList>
            <person name="Kallberg Y."/>
            <person name="Tangrot J."/>
            <person name="Rosling A."/>
        </authorList>
    </citation>
    <scope>NUCLEOTIDE SEQUENCE</scope>
    <source>
        <strain evidence="1">MA461A</strain>
    </source>
</reference>
<feature type="non-terminal residue" evidence="1">
    <location>
        <position position="1"/>
    </location>
</feature>
<evidence type="ECO:0000313" key="2">
    <source>
        <dbReference type="Proteomes" id="UP000789920"/>
    </source>
</evidence>
<organism evidence="1 2">
    <name type="scientific">Racocetra persica</name>
    <dbReference type="NCBI Taxonomy" id="160502"/>
    <lineage>
        <taxon>Eukaryota</taxon>
        <taxon>Fungi</taxon>
        <taxon>Fungi incertae sedis</taxon>
        <taxon>Mucoromycota</taxon>
        <taxon>Glomeromycotina</taxon>
        <taxon>Glomeromycetes</taxon>
        <taxon>Diversisporales</taxon>
        <taxon>Gigasporaceae</taxon>
        <taxon>Racocetra</taxon>
    </lineage>
</organism>